<sequence>MKCTSCGGRLEGTMTFCPFCGVRQDVNLRQIHFRDLGTDASMPCPQCEIPLDVIEFDSEPKLKVERCNKCLGMFFNPGEIEALLESQTNPLVWIDTAQLTRIVADFGSGHRVIYRKCPMCAERMSHLNFGGQSGVILDRCGKHGVWVEGSELRRLMEWWRAGGKHIHQQREAQKAKQLYASGGAIEAAVSMSGSLEPEQENSWDKVEKGLSVAYVIGALAVQIFK</sequence>
<evidence type="ECO:0000313" key="2">
    <source>
        <dbReference type="EMBL" id="QJE95335.1"/>
    </source>
</evidence>
<dbReference type="RefSeq" id="WP_169453649.1">
    <property type="nucleotide sequence ID" value="NZ_CP051774.1"/>
</dbReference>
<feature type="domain" description="Transcription factor zinc-finger" evidence="1">
    <location>
        <begin position="44"/>
        <end position="85"/>
    </location>
</feature>
<dbReference type="InterPro" id="IPR027392">
    <property type="entry name" value="TF_Znf"/>
</dbReference>
<dbReference type="EMBL" id="CP051774">
    <property type="protein sequence ID" value="QJE95335.1"/>
    <property type="molecule type" value="Genomic_DNA"/>
</dbReference>
<dbReference type="KEGG" id="luo:HHL09_05930"/>
<accession>A0A858RF34</accession>
<dbReference type="Pfam" id="PF13453">
    <property type="entry name" value="Zn_ribbon_TFIIB"/>
    <property type="match status" value="1"/>
</dbReference>
<evidence type="ECO:0000313" key="3">
    <source>
        <dbReference type="Proteomes" id="UP000501812"/>
    </source>
</evidence>
<evidence type="ECO:0000259" key="1">
    <source>
        <dbReference type="Pfam" id="PF13453"/>
    </source>
</evidence>
<organism evidence="2 3">
    <name type="scientific">Luteolibacter luteus</name>
    <dbReference type="NCBI Taxonomy" id="2728835"/>
    <lineage>
        <taxon>Bacteria</taxon>
        <taxon>Pseudomonadati</taxon>
        <taxon>Verrucomicrobiota</taxon>
        <taxon>Verrucomicrobiia</taxon>
        <taxon>Verrucomicrobiales</taxon>
        <taxon>Verrucomicrobiaceae</taxon>
        <taxon>Luteolibacter</taxon>
    </lineage>
</organism>
<keyword evidence="3" id="KW-1185">Reference proteome</keyword>
<gene>
    <name evidence="2" type="ORF">HHL09_05930</name>
</gene>
<protein>
    <submittedName>
        <fullName evidence="2">Zf-TFIIB domain-containing protein</fullName>
    </submittedName>
</protein>
<proteinExistence type="predicted"/>
<dbReference type="Proteomes" id="UP000501812">
    <property type="component" value="Chromosome"/>
</dbReference>
<dbReference type="AlphaFoldDB" id="A0A858RF34"/>
<reference evidence="2 3" key="1">
    <citation type="submission" date="2020-04" db="EMBL/GenBank/DDBJ databases">
        <title>Luteolibacter sp. G-1-1-1 isolated from soil.</title>
        <authorList>
            <person name="Dahal R.H."/>
        </authorList>
    </citation>
    <scope>NUCLEOTIDE SEQUENCE [LARGE SCALE GENOMIC DNA]</scope>
    <source>
        <strain evidence="2 3">G-1-1-1</strain>
    </source>
</reference>
<name>A0A858RF34_9BACT</name>